<evidence type="ECO:0008006" key="4">
    <source>
        <dbReference type="Google" id="ProtNLM"/>
    </source>
</evidence>
<dbReference type="EMBL" id="JBCLSH010000008">
    <property type="protein sequence ID" value="MEY8443359.1"/>
    <property type="molecule type" value="Genomic_DNA"/>
</dbReference>
<accession>A0ABV4D3E6</accession>
<name>A0ABV4D3E6_9LACT</name>
<reference evidence="2 3" key="1">
    <citation type="submission" date="2024-03" db="EMBL/GenBank/DDBJ databases">
        <title>Mouse gut bacterial collection (mGBC) of GemPharmatech.</title>
        <authorList>
            <person name="He Y."/>
            <person name="Dong L."/>
            <person name="Wu D."/>
            <person name="Gao X."/>
            <person name="Lin Z."/>
        </authorList>
    </citation>
    <scope>NUCLEOTIDE SEQUENCE [LARGE SCALE GENOMIC DNA]</scope>
    <source>
        <strain evidence="2 3">61-15</strain>
    </source>
</reference>
<feature type="region of interest" description="Disordered" evidence="1">
    <location>
        <begin position="1"/>
        <end position="23"/>
    </location>
</feature>
<organism evidence="2 3">
    <name type="scientific">Lactococcus ileimucosae</name>
    <dbReference type="NCBI Taxonomy" id="2941329"/>
    <lineage>
        <taxon>Bacteria</taxon>
        <taxon>Bacillati</taxon>
        <taxon>Bacillota</taxon>
        <taxon>Bacilli</taxon>
        <taxon>Lactobacillales</taxon>
        <taxon>Streptococcaceae</taxon>
        <taxon>Lactococcus</taxon>
    </lineage>
</organism>
<dbReference type="RefSeq" id="WP_251712877.1">
    <property type="nucleotide sequence ID" value="NZ_CALPDE010000011.1"/>
</dbReference>
<dbReference type="Proteomes" id="UP001565283">
    <property type="component" value="Unassembled WGS sequence"/>
</dbReference>
<protein>
    <recommendedName>
        <fullName evidence="4">Phage protein</fullName>
    </recommendedName>
</protein>
<proteinExistence type="predicted"/>
<evidence type="ECO:0000313" key="3">
    <source>
        <dbReference type="Proteomes" id="UP001565283"/>
    </source>
</evidence>
<comment type="caution">
    <text evidence="2">The sequence shown here is derived from an EMBL/GenBank/DDBJ whole genome shotgun (WGS) entry which is preliminary data.</text>
</comment>
<evidence type="ECO:0000313" key="2">
    <source>
        <dbReference type="EMBL" id="MEY8443359.1"/>
    </source>
</evidence>
<evidence type="ECO:0000256" key="1">
    <source>
        <dbReference type="SAM" id="MobiDB-lite"/>
    </source>
</evidence>
<keyword evidence="3" id="KW-1185">Reference proteome</keyword>
<gene>
    <name evidence="2" type="ORF">AALA52_03760</name>
</gene>
<sequence>MQCYEESHETSGTTRKGKRNRLKEENDEARAVLLQYFPSFSLLEINRMSMDEVDIRRKTIELIDLKTQDNQIQAAFVHRLANVKEERNGEIYYKFSTPESIFDYKRARMAVFGKVPEEERTKIEELKRNEQLFEEIFGEEG</sequence>